<dbReference type="GeneID" id="25286962"/>
<feature type="transmembrane region" description="Helical" evidence="6">
    <location>
        <begin position="156"/>
        <end position="175"/>
    </location>
</feature>
<accession>A0A072P808</accession>
<dbReference type="RefSeq" id="XP_013254320.1">
    <property type="nucleotide sequence ID" value="XM_013398866.1"/>
</dbReference>
<feature type="transmembrane region" description="Helical" evidence="6">
    <location>
        <begin position="24"/>
        <end position="44"/>
    </location>
</feature>
<dbReference type="GO" id="GO:0022857">
    <property type="term" value="F:transmembrane transporter activity"/>
    <property type="evidence" value="ECO:0007669"/>
    <property type="project" value="InterPro"/>
</dbReference>
<comment type="subcellular location">
    <subcellularLocation>
        <location evidence="1">Membrane</location>
        <topology evidence="1">Multi-pass membrane protein</topology>
    </subcellularLocation>
</comment>
<dbReference type="VEuPathDB" id="FungiDB:A1O9_12067"/>
<evidence type="ECO:0000256" key="1">
    <source>
        <dbReference type="ARBA" id="ARBA00004141"/>
    </source>
</evidence>
<feature type="transmembrane region" description="Helical" evidence="6">
    <location>
        <begin position="51"/>
        <end position="74"/>
    </location>
</feature>
<feature type="transmembrane region" description="Helical" evidence="6">
    <location>
        <begin position="114"/>
        <end position="136"/>
    </location>
</feature>
<feature type="transmembrane region" description="Helical" evidence="6">
    <location>
        <begin position="416"/>
        <end position="435"/>
    </location>
</feature>
<evidence type="ECO:0000256" key="3">
    <source>
        <dbReference type="ARBA" id="ARBA00022692"/>
    </source>
</evidence>
<sequence>MLLVSVGLVIPQVGKEFVSKSPSFAVMALYVGLLVGALSCGFLVDLIGRRLVWIMSLFLVSIFTMICAAAPNFAALCVFIVLQAIAGGGNIAIDLTVFCEFLPKKNRYLMTALASMWGVGNTLGGLLAWPLIANYSCSNDATPADCARLKNMGWRYQYITVGGFCLVMALARVFLFRMEESPRWLAAQGRLDSAYEALARVARLNKSSIILQHDRPPPPHVEISTLSRRSLSPQHRDKFAVLHHVKGLFENPKIARSSVGVFFLWMGIGIAYPVYTLFLPAYLSSKGAKLGDGSVYVTYRDYTISSTVGIFGPILSGFLVQLKFLGRRRSMTVTACCAAAFAIAFTTAKTEAQNIAFSSMINFWQNAYYGILYAYTPEVMPLSNRGTGCGMAVAFGRLASITSPLVAIYGNTSTSAPLWVCCGLYFAMAAVALFLPFEPEHYYAQEDQLDQEMLN</sequence>
<keyword evidence="2" id="KW-0813">Transport</keyword>
<keyword evidence="9" id="KW-1185">Reference proteome</keyword>
<evidence type="ECO:0000313" key="8">
    <source>
        <dbReference type="EMBL" id="KEF51730.1"/>
    </source>
</evidence>
<feature type="transmembrane region" description="Helical" evidence="6">
    <location>
        <begin position="388"/>
        <end position="410"/>
    </location>
</feature>
<dbReference type="InterPro" id="IPR020846">
    <property type="entry name" value="MFS_dom"/>
</dbReference>
<dbReference type="OrthoDB" id="3936150at2759"/>
<dbReference type="PANTHER" id="PTHR23511">
    <property type="entry name" value="SYNAPTIC VESICLE GLYCOPROTEIN 2"/>
    <property type="match status" value="1"/>
</dbReference>
<dbReference type="EMBL" id="AMGV01000021">
    <property type="protein sequence ID" value="KEF51730.1"/>
    <property type="molecule type" value="Genomic_DNA"/>
</dbReference>
<dbReference type="InterPro" id="IPR036259">
    <property type="entry name" value="MFS_trans_sf"/>
</dbReference>
<keyword evidence="4 6" id="KW-1133">Transmembrane helix</keyword>
<organism evidence="8 9">
    <name type="scientific">Exophiala aquamarina CBS 119918</name>
    <dbReference type="NCBI Taxonomy" id="1182545"/>
    <lineage>
        <taxon>Eukaryota</taxon>
        <taxon>Fungi</taxon>
        <taxon>Dikarya</taxon>
        <taxon>Ascomycota</taxon>
        <taxon>Pezizomycotina</taxon>
        <taxon>Eurotiomycetes</taxon>
        <taxon>Chaetothyriomycetidae</taxon>
        <taxon>Chaetothyriales</taxon>
        <taxon>Herpotrichiellaceae</taxon>
        <taxon>Exophiala</taxon>
    </lineage>
</organism>
<evidence type="ECO:0000313" key="9">
    <source>
        <dbReference type="Proteomes" id="UP000027920"/>
    </source>
</evidence>
<gene>
    <name evidence="8" type="ORF">A1O9_12067</name>
</gene>
<comment type="caution">
    <text evidence="8">The sequence shown here is derived from an EMBL/GenBank/DDBJ whole genome shotgun (WGS) entry which is preliminary data.</text>
</comment>
<keyword evidence="3 6" id="KW-0812">Transmembrane</keyword>
<dbReference type="Gene3D" id="1.20.1250.20">
    <property type="entry name" value="MFS general substrate transporter like domains"/>
    <property type="match status" value="1"/>
</dbReference>
<keyword evidence="5 6" id="KW-0472">Membrane</keyword>
<evidence type="ECO:0000256" key="2">
    <source>
        <dbReference type="ARBA" id="ARBA00022448"/>
    </source>
</evidence>
<protein>
    <recommendedName>
        <fullName evidence="7">Major facilitator superfamily (MFS) profile domain-containing protein</fullName>
    </recommendedName>
</protein>
<evidence type="ECO:0000259" key="7">
    <source>
        <dbReference type="PROSITE" id="PS50850"/>
    </source>
</evidence>
<evidence type="ECO:0000256" key="5">
    <source>
        <dbReference type="ARBA" id="ARBA00023136"/>
    </source>
</evidence>
<feature type="domain" description="Major facilitator superfamily (MFS) profile" evidence="7">
    <location>
        <begin position="1"/>
        <end position="440"/>
    </location>
</feature>
<dbReference type="PROSITE" id="PS50850">
    <property type="entry name" value="MFS"/>
    <property type="match status" value="1"/>
</dbReference>
<feature type="transmembrane region" description="Helical" evidence="6">
    <location>
        <begin position="80"/>
        <end position="102"/>
    </location>
</feature>
<name>A0A072P808_9EURO</name>
<dbReference type="HOGENOM" id="CLU_001265_52_4_1"/>
<dbReference type="Pfam" id="PF07690">
    <property type="entry name" value="MFS_1"/>
    <property type="match status" value="1"/>
</dbReference>
<dbReference type="InterPro" id="IPR011701">
    <property type="entry name" value="MFS"/>
</dbReference>
<feature type="transmembrane region" description="Helical" evidence="6">
    <location>
        <begin position="302"/>
        <end position="320"/>
    </location>
</feature>
<dbReference type="GO" id="GO:0016020">
    <property type="term" value="C:membrane"/>
    <property type="evidence" value="ECO:0007669"/>
    <property type="project" value="UniProtKB-SubCell"/>
</dbReference>
<evidence type="ECO:0000256" key="6">
    <source>
        <dbReference type="SAM" id="Phobius"/>
    </source>
</evidence>
<evidence type="ECO:0000256" key="4">
    <source>
        <dbReference type="ARBA" id="ARBA00022989"/>
    </source>
</evidence>
<dbReference type="Proteomes" id="UP000027920">
    <property type="component" value="Unassembled WGS sequence"/>
</dbReference>
<dbReference type="PANTHER" id="PTHR23511:SF4">
    <property type="entry name" value="MAJOR FACILITATOR SUPERFAMILY (MFS) PROFILE DOMAIN-CONTAINING PROTEIN"/>
    <property type="match status" value="1"/>
</dbReference>
<feature type="transmembrane region" description="Helical" evidence="6">
    <location>
        <begin position="355"/>
        <end position="376"/>
    </location>
</feature>
<reference evidence="8 9" key="1">
    <citation type="submission" date="2013-03" db="EMBL/GenBank/DDBJ databases">
        <title>The Genome Sequence of Exophiala aquamarina CBS 119918.</title>
        <authorList>
            <consortium name="The Broad Institute Genomics Platform"/>
            <person name="Cuomo C."/>
            <person name="de Hoog S."/>
            <person name="Gorbushina A."/>
            <person name="Walker B."/>
            <person name="Young S.K."/>
            <person name="Zeng Q."/>
            <person name="Gargeya S."/>
            <person name="Fitzgerald M."/>
            <person name="Haas B."/>
            <person name="Abouelleil A."/>
            <person name="Allen A.W."/>
            <person name="Alvarado L."/>
            <person name="Arachchi H.M."/>
            <person name="Berlin A.M."/>
            <person name="Chapman S.B."/>
            <person name="Gainer-Dewar J."/>
            <person name="Goldberg J."/>
            <person name="Griggs A."/>
            <person name="Gujja S."/>
            <person name="Hansen M."/>
            <person name="Howarth C."/>
            <person name="Imamovic A."/>
            <person name="Ireland A."/>
            <person name="Larimer J."/>
            <person name="McCowan C."/>
            <person name="Murphy C."/>
            <person name="Pearson M."/>
            <person name="Poon T.W."/>
            <person name="Priest M."/>
            <person name="Roberts A."/>
            <person name="Saif S."/>
            <person name="Shea T."/>
            <person name="Sisk P."/>
            <person name="Sykes S."/>
            <person name="Wortman J."/>
            <person name="Nusbaum C."/>
            <person name="Birren B."/>
        </authorList>
    </citation>
    <scope>NUCLEOTIDE SEQUENCE [LARGE SCALE GENOMIC DNA]</scope>
    <source>
        <strain evidence="8 9">CBS 119918</strain>
    </source>
</reference>
<dbReference type="AlphaFoldDB" id="A0A072P808"/>
<feature type="transmembrane region" description="Helical" evidence="6">
    <location>
        <begin position="259"/>
        <end position="282"/>
    </location>
</feature>
<dbReference type="SUPFAM" id="SSF103473">
    <property type="entry name" value="MFS general substrate transporter"/>
    <property type="match status" value="1"/>
</dbReference>
<proteinExistence type="predicted"/>